<dbReference type="RefSeq" id="WP_095045439.1">
    <property type="nucleotide sequence ID" value="NZ_LN890656.1"/>
</dbReference>
<feature type="transmembrane region" description="Helical" evidence="1">
    <location>
        <begin position="148"/>
        <end position="168"/>
    </location>
</feature>
<dbReference type="PANTHER" id="PTHR36434">
    <property type="entry name" value="MEMBRANE PROTEASE YUGP-RELATED"/>
    <property type="match status" value="1"/>
</dbReference>
<dbReference type="EMBL" id="LN890656">
    <property type="protein sequence ID" value="CUS06121.1"/>
    <property type="molecule type" value="Genomic_DNA"/>
</dbReference>
<name>A0A160T6S2_9CHLR</name>
<dbReference type="GO" id="GO:0008233">
    <property type="term" value="F:peptidase activity"/>
    <property type="evidence" value="ECO:0007669"/>
    <property type="project" value="UniProtKB-KW"/>
</dbReference>
<dbReference type="EC" id="3.4.24.-" evidence="2"/>
<dbReference type="OrthoDB" id="9784298at2"/>
<evidence type="ECO:0000313" key="2">
    <source>
        <dbReference type="EMBL" id="CUS06121.1"/>
    </source>
</evidence>
<organism evidence="2 3">
    <name type="scientific">Candidatus Promineifilum breve</name>
    <dbReference type="NCBI Taxonomy" id="1806508"/>
    <lineage>
        <taxon>Bacteria</taxon>
        <taxon>Bacillati</taxon>
        <taxon>Chloroflexota</taxon>
        <taxon>Ardenticatenia</taxon>
        <taxon>Candidatus Promineifilales</taxon>
        <taxon>Candidatus Promineifilaceae</taxon>
        <taxon>Candidatus Promineifilum</taxon>
    </lineage>
</organism>
<dbReference type="Proteomes" id="UP000215027">
    <property type="component" value="Chromosome II"/>
</dbReference>
<dbReference type="Pfam" id="PF04298">
    <property type="entry name" value="Zn_peptidase_2"/>
    <property type="match status" value="1"/>
</dbReference>
<keyword evidence="2" id="KW-0378">Hydrolase</keyword>
<keyword evidence="1" id="KW-0472">Membrane</keyword>
<dbReference type="InterPro" id="IPR007395">
    <property type="entry name" value="Zn_peptidase_2"/>
</dbReference>
<feature type="transmembrane region" description="Helical" evidence="1">
    <location>
        <begin position="197"/>
        <end position="221"/>
    </location>
</feature>
<keyword evidence="2" id="KW-0645">Protease</keyword>
<accession>A0A160T6S2</accession>
<keyword evidence="3" id="KW-1185">Reference proteome</keyword>
<feature type="transmembrane region" description="Helical" evidence="1">
    <location>
        <begin position="120"/>
        <end position="142"/>
    </location>
</feature>
<keyword evidence="1" id="KW-0812">Transmembrane</keyword>
<keyword evidence="1" id="KW-1133">Transmembrane helix</keyword>
<protein>
    <submittedName>
        <fullName evidence="2">Membrane protease YugP</fullName>
        <ecNumber evidence="2">3.4.24.-</ecNumber>
    </submittedName>
</protein>
<sequence>MFFDSNYIIFVMIPTLLLSFGVQLYLRSTYGKWSKVRNSGGMTGMQVSDLLFDRTALNEIPMQVVPGQMTDHFDPRANVVRLSQGTAGQPSVAAMAIAAHELGHVQQYQTGSALIKARNFLVPAVQFSPTVSYMAILIGFMLNITGLIWVGIVFFGVMVFFTLLTLPVEFDASRRGLQLLTEAGLMQSKEDQRGARAVLRAAALTYVAAAITSVLQLLYYISIANRRR</sequence>
<evidence type="ECO:0000256" key="1">
    <source>
        <dbReference type="SAM" id="Phobius"/>
    </source>
</evidence>
<dbReference type="KEGG" id="pbf:CFX0092_B0587"/>
<gene>
    <name evidence="2" type="primary">yugP</name>
    <name evidence="2" type="ORF">CFX0092_B0587</name>
</gene>
<evidence type="ECO:0000313" key="3">
    <source>
        <dbReference type="Proteomes" id="UP000215027"/>
    </source>
</evidence>
<dbReference type="PANTHER" id="PTHR36434:SF1">
    <property type="entry name" value="MEMBRANE PROTEASE YUGP-RELATED"/>
    <property type="match status" value="1"/>
</dbReference>
<reference evidence="2" key="1">
    <citation type="submission" date="2016-01" db="EMBL/GenBank/DDBJ databases">
        <authorList>
            <person name="Mcilroy J.S."/>
            <person name="Karst M S."/>
            <person name="Albertsen M."/>
        </authorList>
    </citation>
    <scope>NUCLEOTIDE SEQUENCE</scope>
    <source>
        <strain evidence="2">Cfx-K</strain>
    </source>
</reference>
<feature type="transmembrane region" description="Helical" evidence="1">
    <location>
        <begin position="6"/>
        <end position="26"/>
    </location>
</feature>
<dbReference type="AlphaFoldDB" id="A0A160T6S2"/>
<dbReference type="GO" id="GO:0006508">
    <property type="term" value="P:proteolysis"/>
    <property type="evidence" value="ECO:0007669"/>
    <property type="project" value="UniProtKB-KW"/>
</dbReference>
<proteinExistence type="predicted"/>